<dbReference type="PANTHER" id="PTHR30337:SF0">
    <property type="entry name" value="NUCLEASE SBCCD SUBUNIT D"/>
    <property type="match status" value="1"/>
</dbReference>
<dbReference type="GO" id="GO:0004527">
    <property type="term" value="F:exonuclease activity"/>
    <property type="evidence" value="ECO:0007669"/>
    <property type="project" value="UniProtKB-KW"/>
</dbReference>
<feature type="non-terminal residue" evidence="2">
    <location>
        <position position="1"/>
    </location>
</feature>
<keyword evidence="2" id="KW-0540">Nuclease</keyword>
<organism evidence="2">
    <name type="scientific">Thiolapillus brandeum</name>
    <dbReference type="NCBI Taxonomy" id="1076588"/>
    <lineage>
        <taxon>Bacteria</taxon>
        <taxon>Pseudomonadati</taxon>
        <taxon>Pseudomonadota</taxon>
        <taxon>Gammaproteobacteria</taxon>
        <taxon>Chromatiales</taxon>
        <taxon>Sedimenticolaceae</taxon>
        <taxon>Thiolapillus</taxon>
    </lineage>
</organism>
<dbReference type="InterPro" id="IPR026843">
    <property type="entry name" value="SbcD_C"/>
</dbReference>
<feature type="domain" description="Nuclease SbcCD subunit D C-terminal" evidence="1">
    <location>
        <begin position="98"/>
        <end position="187"/>
    </location>
</feature>
<evidence type="ECO:0000259" key="1">
    <source>
        <dbReference type="Pfam" id="PF12320"/>
    </source>
</evidence>
<dbReference type="AlphaFoldDB" id="A0A831WEP2"/>
<keyword evidence="2" id="KW-0269">Exonuclease</keyword>
<dbReference type="Pfam" id="PF12320">
    <property type="entry name" value="SbcD_C"/>
    <property type="match status" value="1"/>
</dbReference>
<dbReference type="PANTHER" id="PTHR30337">
    <property type="entry name" value="COMPONENT OF ATP-DEPENDENT DSDNA EXONUCLEASE"/>
    <property type="match status" value="1"/>
</dbReference>
<dbReference type="InterPro" id="IPR050535">
    <property type="entry name" value="DNA_Repair-Maintenance_Comp"/>
</dbReference>
<accession>A0A831WEP2</accession>
<gene>
    <name evidence="2" type="ORF">ENJ12_02790</name>
</gene>
<dbReference type="Gene3D" id="3.60.21.10">
    <property type="match status" value="1"/>
</dbReference>
<keyword evidence="2" id="KW-0378">Hydrolase</keyword>
<evidence type="ECO:0000313" key="2">
    <source>
        <dbReference type="EMBL" id="HEC05751.1"/>
    </source>
</evidence>
<protein>
    <submittedName>
        <fullName evidence="2">Exonuclease sbcCD subunit D</fullName>
    </submittedName>
</protein>
<comment type="caution">
    <text evidence="2">The sequence shown here is derived from an EMBL/GenBank/DDBJ whole genome shotgun (WGS) entry which is preliminary data.</text>
</comment>
<dbReference type="SUPFAM" id="SSF56300">
    <property type="entry name" value="Metallo-dependent phosphatases"/>
    <property type="match status" value="1"/>
</dbReference>
<dbReference type="Proteomes" id="UP000886339">
    <property type="component" value="Unassembled WGS sequence"/>
</dbReference>
<name>A0A831WEP2_9GAMM</name>
<sequence length="212" mass="24057">RTVVLAHCFVEGGLESESERPLSVGGADRVPPSLFGHFDYVALGHLHAPQSRQWPHVRYSGSLLKYSFSEEKQHKSVTLVNMDAAGRCEIEKIPLQPRHDMRILEGHFDQLLAQGRDAPDREDYLLIRLLDTHAIHEPMNRLREVYPNVLHLERPGLLCGGERRETGRERLAVGELPLFLDFYAQMTGEELQLRGQKLVAGLLDELHRGGED</sequence>
<dbReference type="EMBL" id="DRLF01000106">
    <property type="protein sequence ID" value="HEC05751.1"/>
    <property type="molecule type" value="Genomic_DNA"/>
</dbReference>
<proteinExistence type="predicted"/>
<reference evidence="2" key="1">
    <citation type="journal article" date="2020" name="mSystems">
        <title>Genome- and Community-Level Interaction Insights into Carbon Utilization and Element Cycling Functions of Hydrothermarchaeota in Hydrothermal Sediment.</title>
        <authorList>
            <person name="Zhou Z."/>
            <person name="Liu Y."/>
            <person name="Xu W."/>
            <person name="Pan J."/>
            <person name="Luo Z.H."/>
            <person name="Li M."/>
        </authorList>
    </citation>
    <scope>NUCLEOTIDE SEQUENCE [LARGE SCALE GENOMIC DNA]</scope>
    <source>
        <strain evidence="2">HyVt-458</strain>
    </source>
</reference>
<dbReference type="InterPro" id="IPR029052">
    <property type="entry name" value="Metallo-depent_PP-like"/>
</dbReference>